<evidence type="ECO:0000256" key="1">
    <source>
        <dbReference type="ARBA" id="ARBA00022737"/>
    </source>
</evidence>
<dbReference type="InterPro" id="IPR014352">
    <property type="entry name" value="FERM/acyl-CoA-bd_prot_sf"/>
</dbReference>
<feature type="region of interest" description="Disordered" evidence="2">
    <location>
        <begin position="1146"/>
        <end position="1173"/>
    </location>
</feature>
<feature type="region of interest" description="Disordered" evidence="2">
    <location>
        <begin position="1068"/>
        <end position="1117"/>
    </location>
</feature>
<feature type="region of interest" description="Disordered" evidence="2">
    <location>
        <begin position="178"/>
        <end position="329"/>
    </location>
</feature>
<dbReference type="InterPro" id="IPR029071">
    <property type="entry name" value="Ubiquitin-like_domsf"/>
</dbReference>
<evidence type="ECO:0000313" key="6">
    <source>
        <dbReference type="Proteomes" id="UP000887577"/>
    </source>
</evidence>
<evidence type="ECO:0000259" key="3">
    <source>
        <dbReference type="PROSITE" id="PS50057"/>
    </source>
</evidence>
<dbReference type="Pfam" id="PF09379">
    <property type="entry name" value="FERM_N"/>
    <property type="match status" value="1"/>
</dbReference>
<feature type="compositionally biased region" description="Polar residues" evidence="2">
    <location>
        <begin position="320"/>
        <end position="329"/>
    </location>
</feature>
<evidence type="ECO:0000256" key="2">
    <source>
        <dbReference type="SAM" id="MobiDB-lite"/>
    </source>
</evidence>
<feature type="compositionally biased region" description="Pro residues" evidence="2">
    <location>
        <begin position="405"/>
        <end position="417"/>
    </location>
</feature>
<dbReference type="InterPro" id="IPR018980">
    <property type="entry name" value="FERM_PH-like_C"/>
</dbReference>
<dbReference type="InterPro" id="IPR000299">
    <property type="entry name" value="FERM_domain"/>
</dbReference>
<feature type="compositionally biased region" description="Low complexity" evidence="2">
    <location>
        <begin position="438"/>
        <end position="455"/>
    </location>
</feature>
<feature type="compositionally biased region" description="Low complexity" evidence="2">
    <location>
        <begin position="468"/>
        <end position="479"/>
    </location>
</feature>
<evidence type="ECO:0000259" key="5">
    <source>
        <dbReference type="PROSITE" id="PS51377"/>
    </source>
</evidence>
<dbReference type="SMART" id="SM01196">
    <property type="entry name" value="FERM_C"/>
    <property type="match status" value="1"/>
</dbReference>
<dbReference type="Gene3D" id="2.30.42.10">
    <property type="match status" value="1"/>
</dbReference>
<name>A0A914Y4J0_9BILA</name>
<dbReference type="InterPro" id="IPR001478">
    <property type="entry name" value="PDZ"/>
</dbReference>
<dbReference type="CDD" id="cd00136">
    <property type="entry name" value="PDZ_canonical"/>
    <property type="match status" value="1"/>
</dbReference>
<dbReference type="PROSITE" id="PS51377">
    <property type="entry name" value="KIND"/>
    <property type="match status" value="1"/>
</dbReference>
<dbReference type="SUPFAM" id="SSF50156">
    <property type="entry name" value="PDZ domain-like"/>
    <property type="match status" value="2"/>
</dbReference>
<sequence length="1314" mass="146226">MDNAIRVSIAELLEVRSDGLYTPELLSIIVGACEHLRRIDKSGVFNTDYIFFAPNGKIEITLVSAAHIAEESLPPELRDHIDEDDRLGVREPQMVWCLGDVIRQSCAQACSDAELFSLLNLMTVNHVGTRPTLAKLGQMTKNRCAAAGIDVNGVLKALYEELMGDIDELVDDATSLSGWSEVNGHGPKDQKQQQLINNHESPPSTSHSDEDIEDDDDDGNDTDDAIASSGYRTYLPPVQEEENNYKQATKVVRRDSDESSMMTLSSDEKDESRKASISSAATLKSASESSSEDGEKTPKRRSPSPEYERAITPIAEESETPSPHYSSISESPFLIAQKLHQQEKETVLIQKESKSTELPQSPFVTEMTQNPFMSVKKASTSPPSPRNILPSKISEEESDLDETDLPPPRHNLPPSPKFIPKTTPNTGAGVVSARKKSSIVSSTTATSTEQQQLQQPPTPISKGIPETLPVQVQPRQQLPSEEGNLSRHNSLGPSKVHRRSSRGGKAGASAFATPEFVEKQTLAVIRLQAQSSRKKRLSLHRIEPTFVLVKIVNGQTVEVNCKSDAFVGSVFDSVVEYFNVPEHTFFGLSVIRDNEYFFLDNEQRLEKYAPPGWKSAKKGNQEKYMLYLRFRYYPKKLEFIKTPTTTHSLYLQLRQDILHDSLKPKRDKLFELAALSLQAEFGDSKMPKMGAKVPYFKLQHYLPPRAYIDQDGAKVENNLIEIHSHYSGQASILSERQFIELCQSETDYGAHYYRVYKFKPSATSINTNQMNDIFKIAILPDGLGICTSEGSTPAYTVINQFHPWHMIRTLQFDRKRFLIATIENGIAQDHVFYTDHYTKSGYLVKFAASQHKFMLKMRHWQFTLSRERPGGKDVGYERSSIEASGEDESKEIVFATMPKRTIPEKQPPKGISESRSEETPRRGTNQTTTPTPTSIIQPIVHKNPFEEVESEGEENEPQRIQLKIILEKDPSTGLGLTLVDGAVEDIKGVYVKSVSSDGDAKRKGIEKGDCIQAINGISLVDKTRHDAVELVKQSGREVELDIMRFPCITQILGHERQTSKDEILGTNGFGTTSTPNNNGGFRKLPPTKNELLVEKRPSVSRTPPANRKVTPTSKNVRQRAASDFGAIGDALPVLKSEDLLAGFEKARRRTRSNSGSDNESDGGEAHRGEYRLPVTSIYNFHASEDEDEDAGKPTNSHGNGSTNYPLDDETQSWMSKSTLESTAQKSVQSYPQRQNLDWTNELSDIEDSPDNLGSDMQRLQISIHRLGTKTLGFQVASGGGFVSVKAVTSDPAVSAGVKVDDRIIAVNFWPKIHV</sequence>
<feature type="compositionally biased region" description="Basic and acidic residues" evidence="2">
    <location>
        <begin position="868"/>
        <end position="880"/>
    </location>
</feature>
<feature type="compositionally biased region" description="Polar residues" evidence="2">
    <location>
        <begin position="1099"/>
        <end position="1115"/>
    </location>
</feature>
<dbReference type="SMART" id="SM00750">
    <property type="entry name" value="KIND"/>
    <property type="match status" value="1"/>
</dbReference>
<dbReference type="InterPro" id="IPR035963">
    <property type="entry name" value="FERM_2"/>
</dbReference>
<keyword evidence="1" id="KW-0677">Repeat</keyword>
<keyword evidence="6" id="KW-1185">Reference proteome</keyword>
<feature type="compositionally biased region" description="Polar residues" evidence="2">
    <location>
        <begin position="356"/>
        <end position="381"/>
    </location>
</feature>
<dbReference type="Gene3D" id="3.10.20.90">
    <property type="entry name" value="Phosphatidylinositol 3-kinase Catalytic Subunit, Chain A, domain 1"/>
    <property type="match status" value="1"/>
</dbReference>
<dbReference type="PANTHER" id="PTHR46900:SF2">
    <property type="entry name" value="TYROSINE-PROTEIN PHOSPHATASE NON-RECEPTOR TYPE 13"/>
    <property type="match status" value="1"/>
</dbReference>
<dbReference type="Proteomes" id="UP000887577">
    <property type="component" value="Unplaced"/>
</dbReference>
<dbReference type="InterPro" id="IPR052074">
    <property type="entry name" value="NonRcpt_TyrProt_Phosphatase"/>
</dbReference>
<dbReference type="Pfam" id="PF00595">
    <property type="entry name" value="PDZ"/>
    <property type="match status" value="1"/>
</dbReference>
<dbReference type="InterPro" id="IPR019748">
    <property type="entry name" value="FERM_central"/>
</dbReference>
<dbReference type="SMART" id="SM00228">
    <property type="entry name" value="PDZ"/>
    <property type="match status" value="1"/>
</dbReference>
<feature type="region of interest" description="Disordered" evidence="2">
    <location>
        <begin position="1185"/>
        <end position="1209"/>
    </location>
</feature>
<dbReference type="InterPro" id="IPR011019">
    <property type="entry name" value="KIND_dom"/>
</dbReference>
<dbReference type="InterPro" id="IPR011993">
    <property type="entry name" value="PH-like_dom_sf"/>
</dbReference>
<dbReference type="WBParaSite" id="PSU_v2.g15114.t1">
    <property type="protein sequence ID" value="PSU_v2.g15114.t1"/>
    <property type="gene ID" value="PSU_v2.g15114"/>
</dbReference>
<protein>
    <submittedName>
        <fullName evidence="7">Uncharacterized protein</fullName>
    </submittedName>
</protein>
<organism evidence="6 7">
    <name type="scientific">Panagrolaimus superbus</name>
    <dbReference type="NCBI Taxonomy" id="310955"/>
    <lineage>
        <taxon>Eukaryota</taxon>
        <taxon>Metazoa</taxon>
        <taxon>Ecdysozoa</taxon>
        <taxon>Nematoda</taxon>
        <taxon>Chromadorea</taxon>
        <taxon>Rhabditida</taxon>
        <taxon>Tylenchina</taxon>
        <taxon>Panagrolaimomorpha</taxon>
        <taxon>Panagrolaimoidea</taxon>
        <taxon>Panagrolaimidae</taxon>
        <taxon>Panagrolaimus</taxon>
    </lineage>
</organism>
<feature type="compositionally biased region" description="Polar residues" evidence="2">
    <location>
        <begin position="1069"/>
        <end position="1079"/>
    </location>
</feature>
<feature type="domain" description="PDZ" evidence="4">
    <location>
        <begin position="1260"/>
        <end position="1314"/>
    </location>
</feature>
<dbReference type="CDD" id="cd17101">
    <property type="entry name" value="FERM_F1_PTPN13_like"/>
    <property type="match status" value="1"/>
</dbReference>
<proteinExistence type="predicted"/>
<dbReference type="SUPFAM" id="SSF54236">
    <property type="entry name" value="Ubiquitin-like"/>
    <property type="match status" value="1"/>
</dbReference>
<feature type="region of interest" description="Disordered" evidence="2">
    <location>
        <begin position="868"/>
        <end position="935"/>
    </location>
</feature>
<dbReference type="Gene3D" id="1.20.80.10">
    <property type="match status" value="1"/>
</dbReference>
<dbReference type="SMART" id="SM00295">
    <property type="entry name" value="B41"/>
    <property type="match status" value="1"/>
</dbReference>
<dbReference type="SUPFAM" id="SSF47031">
    <property type="entry name" value="Second domain of FERM"/>
    <property type="match status" value="1"/>
</dbReference>
<evidence type="ECO:0000313" key="7">
    <source>
        <dbReference type="WBParaSite" id="PSU_v2.g15114.t1"/>
    </source>
</evidence>
<dbReference type="PROSITE" id="PS50106">
    <property type="entry name" value="PDZ"/>
    <property type="match status" value="2"/>
</dbReference>
<dbReference type="InterPro" id="IPR018979">
    <property type="entry name" value="FERM_N"/>
</dbReference>
<feature type="compositionally biased region" description="Polar residues" evidence="2">
    <location>
        <begin position="192"/>
        <end position="206"/>
    </location>
</feature>
<feature type="compositionally biased region" description="Basic and acidic residues" evidence="2">
    <location>
        <begin position="901"/>
        <end position="921"/>
    </location>
</feature>
<feature type="domain" description="PDZ" evidence="4">
    <location>
        <begin position="963"/>
        <end position="1046"/>
    </location>
</feature>
<feature type="region of interest" description="Disordered" evidence="2">
    <location>
        <begin position="350"/>
        <end position="508"/>
    </location>
</feature>
<dbReference type="Pfam" id="PF09380">
    <property type="entry name" value="FERM_C"/>
    <property type="match status" value="1"/>
</dbReference>
<feature type="compositionally biased region" description="Polar residues" evidence="2">
    <location>
        <begin position="275"/>
        <end position="289"/>
    </location>
</feature>
<feature type="compositionally biased region" description="Acidic residues" evidence="2">
    <location>
        <begin position="210"/>
        <end position="224"/>
    </location>
</feature>
<feature type="compositionally biased region" description="Low complexity" evidence="2">
    <location>
        <begin position="922"/>
        <end position="933"/>
    </location>
</feature>
<dbReference type="PROSITE" id="PS50057">
    <property type="entry name" value="FERM_3"/>
    <property type="match status" value="1"/>
</dbReference>
<dbReference type="SUPFAM" id="SSF50729">
    <property type="entry name" value="PH domain-like"/>
    <property type="match status" value="1"/>
</dbReference>
<dbReference type="CDD" id="cd14473">
    <property type="entry name" value="FERM_B-lobe"/>
    <property type="match status" value="1"/>
</dbReference>
<reference evidence="7" key="1">
    <citation type="submission" date="2022-11" db="UniProtKB">
        <authorList>
            <consortium name="WormBaseParasite"/>
        </authorList>
    </citation>
    <scope>IDENTIFICATION</scope>
</reference>
<feature type="domain" description="FERM" evidence="3">
    <location>
        <begin position="545"/>
        <end position="858"/>
    </location>
</feature>
<feature type="compositionally biased region" description="Polar residues" evidence="2">
    <location>
        <begin position="1193"/>
        <end position="1204"/>
    </location>
</feature>
<dbReference type="InterPro" id="IPR036034">
    <property type="entry name" value="PDZ_sf"/>
</dbReference>
<dbReference type="InterPro" id="IPR019749">
    <property type="entry name" value="Band_41_domain"/>
</dbReference>
<dbReference type="PANTHER" id="PTHR46900">
    <property type="entry name" value="TYROSINE-PROTEIN PHOSPHATASE NON-RECEPTOR TYPE 13"/>
    <property type="match status" value="1"/>
</dbReference>
<dbReference type="Gene3D" id="2.30.29.30">
    <property type="entry name" value="Pleckstrin-homology domain (PH domain)/Phosphotyrosine-binding domain (PTB)"/>
    <property type="match status" value="1"/>
</dbReference>
<accession>A0A914Y4J0</accession>
<feature type="domain" description="KIND" evidence="5">
    <location>
        <begin position="7"/>
        <end position="208"/>
    </location>
</feature>
<dbReference type="Pfam" id="PF00373">
    <property type="entry name" value="FERM_M"/>
    <property type="match status" value="1"/>
</dbReference>
<evidence type="ECO:0000259" key="4">
    <source>
        <dbReference type="PROSITE" id="PS50106"/>
    </source>
</evidence>